<keyword evidence="2" id="KW-1185">Reference proteome</keyword>
<dbReference type="EMBL" id="RDQH01000338">
    <property type="protein sequence ID" value="RXH80615.1"/>
    <property type="molecule type" value="Genomic_DNA"/>
</dbReference>
<sequence>MGSETRNRVRGYGHGVIPEMVSYVSSSSARSSRKSSRGALANVVAKNNEFRRREEEASRKLATVTVELEKSKTLQQQALN</sequence>
<evidence type="ECO:0000313" key="2">
    <source>
        <dbReference type="Proteomes" id="UP000290289"/>
    </source>
</evidence>
<protein>
    <submittedName>
        <fullName evidence="1">Uncharacterized protein</fullName>
    </submittedName>
</protein>
<comment type="caution">
    <text evidence="1">The sequence shown here is derived from an EMBL/GenBank/DDBJ whole genome shotgun (WGS) entry which is preliminary data.</text>
</comment>
<accession>A0A498IER6</accession>
<reference evidence="1 2" key="1">
    <citation type="submission" date="2018-10" db="EMBL/GenBank/DDBJ databases">
        <title>A high-quality apple genome assembly.</title>
        <authorList>
            <person name="Hu J."/>
        </authorList>
    </citation>
    <scope>NUCLEOTIDE SEQUENCE [LARGE SCALE GENOMIC DNA]</scope>
    <source>
        <strain evidence="2">cv. HFTH1</strain>
        <tissue evidence="1">Young leaf</tissue>
    </source>
</reference>
<dbReference type="AlphaFoldDB" id="A0A498IER6"/>
<evidence type="ECO:0000313" key="1">
    <source>
        <dbReference type="EMBL" id="RXH80615.1"/>
    </source>
</evidence>
<proteinExistence type="predicted"/>
<name>A0A498IER6_MALDO</name>
<organism evidence="1 2">
    <name type="scientific">Malus domestica</name>
    <name type="common">Apple</name>
    <name type="synonym">Pyrus malus</name>
    <dbReference type="NCBI Taxonomy" id="3750"/>
    <lineage>
        <taxon>Eukaryota</taxon>
        <taxon>Viridiplantae</taxon>
        <taxon>Streptophyta</taxon>
        <taxon>Embryophyta</taxon>
        <taxon>Tracheophyta</taxon>
        <taxon>Spermatophyta</taxon>
        <taxon>Magnoliopsida</taxon>
        <taxon>eudicotyledons</taxon>
        <taxon>Gunneridae</taxon>
        <taxon>Pentapetalae</taxon>
        <taxon>rosids</taxon>
        <taxon>fabids</taxon>
        <taxon>Rosales</taxon>
        <taxon>Rosaceae</taxon>
        <taxon>Amygdaloideae</taxon>
        <taxon>Maleae</taxon>
        <taxon>Malus</taxon>
    </lineage>
</organism>
<gene>
    <name evidence="1" type="ORF">DVH24_004529</name>
</gene>
<dbReference type="Proteomes" id="UP000290289">
    <property type="component" value="Chromosome 12"/>
</dbReference>